<dbReference type="EMBL" id="JACIDY010000003">
    <property type="protein sequence ID" value="MBB3940035.1"/>
    <property type="molecule type" value="Genomic_DNA"/>
</dbReference>
<name>A0A7W6FYG5_9SPHN</name>
<dbReference type="RefSeq" id="WP_343055833.1">
    <property type="nucleotide sequence ID" value="NZ_JACIDY010000003.1"/>
</dbReference>
<keyword evidence="1" id="KW-0472">Membrane</keyword>
<gene>
    <name evidence="2" type="ORF">GGR39_001685</name>
</gene>
<sequence>MTIEPDTAKQIDPEVKAPLHLWVVGILSLLWSGYGCYDFVMTNVRDAGYLAPLPPDMIDYLDAYPAWVVLGWAAGVGFSLIGALLLLGRSLWAAYAFAFSLLGLATTQVYDFATPTPPSMKTAANWGMTGLIWIVAVGLLLYAIRMRTRRVLT</sequence>
<evidence type="ECO:0000313" key="3">
    <source>
        <dbReference type="Proteomes" id="UP000561459"/>
    </source>
</evidence>
<evidence type="ECO:0000313" key="2">
    <source>
        <dbReference type="EMBL" id="MBB3940035.1"/>
    </source>
</evidence>
<feature type="transmembrane region" description="Helical" evidence="1">
    <location>
        <begin position="21"/>
        <end position="44"/>
    </location>
</feature>
<evidence type="ECO:0000256" key="1">
    <source>
        <dbReference type="SAM" id="Phobius"/>
    </source>
</evidence>
<proteinExistence type="predicted"/>
<evidence type="ECO:0008006" key="4">
    <source>
        <dbReference type="Google" id="ProtNLM"/>
    </source>
</evidence>
<organism evidence="2 3">
    <name type="scientific">Novosphingobium fluoreni</name>
    <dbReference type="NCBI Taxonomy" id="1391222"/>
    <lineage>
        <taxon>Bacteria</taxon>
        <taxon>Pseudomonadati</taxon>
        <taxon>Pseudomonadota</taxon>
        <taxon>Alphaproteobacteria</taxon>
        <taxon>Sphingomonadales</taxon>
        <taxon>Sphingomonadaceae</taxon>
        <taxon>Novosphingobium</taxon>
    </lineage>
</organism>
<feature type="transmembrane region" description="Helical" evidence="1">
    <location>
        <begin position="64"/>
        <end position="87"/>
    </location>
</feature>
<keyword evidence="1" id="KW-1133">Transmembrane helix</keyword>
<protein>
    <recommendedName>
        <fullName evidence="4">Sugar transporter</fullName>
    </recommendedName>
</protein>
<keyword evidence="3" id="KW-1185">Reference proteome</keyword>
<dbReference type="AlphaFoldDB" id="A0A7W6FYG5"/>
<dbReference type="Proteomes" id="UP000561459">
    <property type="component" value="Unassembled WGS sequence"/>
</dbReference>
<feature type="transmembrane region" description="Helical" evidence="1">
    <location>
        <begin position="94"/>
        <end position="113"/>
    </location>
</feature>
<feature type="transmembrane region" description="Helical" evidence="1">
    <location>
        <begin position="125"/>
        <end position="144"/>
    </location>
</feature>
<comment type="caution">
    <text evidence="2">The sequence shown here is derived from an EMBL/GenBank/DDBJ whole genome shotgun (WGS) entry which is preliminary data.</text>
</comment>
<reference evidence="2 3" key="1">
    <citation type="submission" date="2020-08" db="EMBL/GenBank/DDBJ databases">
        <title>Genomic Encyclopedia of Type Strains, Phase IV (KMG-IV): sequencing the most valuable type-strain genomes for metagenomic binning, comparative biology and taxonomic classification.</title>
        <authorList>
            <person name="Goeker M."/>
        </authorList>
    </citation>
    <scope>NUCLEOTIDE SEQUENCE [LARGE SCALE GENOMIC DNA]</scope>
    <source>
        <strain evidence="2 3">DSM 27568</strain>
    </source>
</reference>
<keyword evidence="1" id="KW-0812">Transmembrane</keyword>
<accession>A0A7W6FYG5</accession>